<keyword evidence="7" id="KW-0496">Mitochondrion</keyword>
<comment type="similarity">
    <text evidence="3">Belongs to the MICOS complex subunit Mic10 family.</text>
</comment>
<name>A0AAW1PRF8_9CHLO</name>
<evidence type="ECO:0008006" key="11">
    <source>
        <dbReference type="Google" id="ProtNLM"/>
    </source>
</evidence>
<keyword evidence="5" id="KW-0999">Mitochondrion inner membrane</keyword>
<dbReference type="AlphaFoldDB" id="A0AAW1PRF8"/>
<gene>
    <name evidence="9" type="ORF">WJX73_007573</name>
</gene>
<dbReference type="PANTHER" id="PTHR21304">
    <property type="entry name" value="MICOS COMPLEX SUBUNIT MIC10"/>
    <property type="match status" value="1"/>
</dbReference>
<evidence type="ECO:0000256" key="4">
    <source>
        <dbReference type="ARBA" id="ARBA00022692"/>
    </source>
</evidence>
<evidence type="ECO:0000256" key="8">
    <source>
        <dbReference type="ARBA" id="ARBA00023136"/>
    </source>
</evidence>
<keyword evidence="8" id="KW-0472">Membrane</keyword>
<evidence type="ECO:0000256" key="1">
    <source>
        <dbReference type="ARBA" id="ARBA00002689"/>
    </source>
</evidence>
<dbReference type="InterPro" id="IPR007512">
    <property type="entry name" value="Mic10"/>
</dbReference>
<dbReference type="EMBL" id="JALJOQ010000012">
    <property type="protein sequence ID" value="KAK9811027.1"/>
    <property type="molecule type" value="Genomic_DNA"/>
</dbReference>
<evidence type="ECO:0000256" key="5">
    <source>
        <dbReference type="ARBA" id="ARBA00022792"/>
    </source>
</evidence>
<evidence type="ECO:0000256" key="6">
    <source>
        <dbReference type="ARBA" id="ARBA00022989"/>
    </source>
</evidence>
<dbReference type="PANTHER" id="PTHR21304:SF0">
    <property type="entry name" value="MICOS COMPLEX SUBUNIT MIC10"/>
    <property type="match status" value="1"/>
</dbReference>
<evidence type="ECO:0000313" key="9">
    <source>
        <dbReference type="EMBL" id="KAK9811027.1"/>
    </source>
</evidence>
<dbReference type="Proteomes" id="UP001465755">
    <property type="component" value="Unassembled WGS sequence"/>
</dbReference>
<keyword evidence="4" id="KW-0812">Transmembrane</keyword>
<comment type="caution">
    <text evidence="9">The sequence shown here is derived from an EMBL/GenBank/DDBJ whole genome shotgun (WGS) entry which is preliminary data.</text>
</comment>
<keyword evidence="10" id="KW-1185">Reference proteome</keyword>
<evidence type="ECO:0000256" key="2">
    <source>
        <dbReference type="ARBA" id="ARBA00004434"/>
    </source>
</evidence>
<comment type="function">
    <text evidence="1">Component of the MICOS complex, a large protein complex of the mitochondrial inner membrane that plays crucial roles in the maintenance of crista junctions, inner membrane architecture, and formation of contact sites to the outer membrane.</text>
</comment>
<reference evidence="9 10" key="1">
    <citation type="journal article" date="2024" name="Nat. Commun.">
        <title>Phylogenomics reveals the evolutionary origins of lichenization in chlorophyte algae.</title>
        <authorList>
            <person name="Puginier C."/>
            <person name="Libourel C."/>
            <person name="Otte J."/>
            <person name="Skaloud P."/>
            <person name="Haon M."/>
            <person name="Grisel S."/>
            <person name="Petersen M."/>
            <person name="Berrin J.G."/>
            <person name="Delaux P.M."/>
            <person name="Dal Grande F."/>
            <person name="Keller J."/>
        </authorList>
    </citation>
    <scope>NUCLEOTIDE SEQUENCE [LARGE SCALE GENOMIC DNA]</scope>
    <source>
        <strain evidence="9 10">SAG 2036</strain>
    </source>
</reference>
<evidence type="ECO:0000256" key="7">
    <source>
        <dbReference type="ARBA" id="ARBA00023128"/>
    </source>
</evidence>
<sequence>MSNGERPKELYIDEKWDHAIDIGLRRVVYGTLAGGAAALLLFRGAPARAAAIAFGSGAGAGSAYTDSQKELQKVLPGPPK</sequence>
<comment type="subcellular location">
    <subcellularLocation>
        <location evidence="2">Mitochondrion inner membrane</location>
        <topology evidence="2">Single-pass membrane protein</topology>
    </subcellularLocation>
</comment>
<proteinExistence type="inferred from homology"/>
<evidence type="ECO:0000313" key="10">
    <source>
        <dbReference type="Proteomes" id="UP001465755"/>
    </source>
</evidence>
<protein>
    <recommendedName>
        <fullName evidence="11">MICOS complex subunit MIC10</fullName>
    </recommendedName>
</protein>
<dbReference type="GO" id="GO:0061617">
    <property type="term" value="C:MICOS complex"/>
    <property type="evidence" value="ECO:0007669"/>
    <property type="project" value="InterPro"/>
</dbReference>
<organism evidence="9 10">
    <name type="scientific">Symbiochloris irregularis</name>
    <dbReference type="NCBI Taxonomy" id="706552"/>
    <lineage>
        <taxon>Eukaryota</taxon>
        <taxon>Viridiplantae</taxon>
        <taxon>Chlorophyta</taxon>
        <taxon>core chlorophytes</taxon>
        <taxon>Trebouxiophyceae</taxon>
        <taxon>Trebouxiales</taxon>
        <taxon>Trebouxiaceae</taxon>
        <taxon>Symbiochloris</taxon>
    </lineage>
</organism>
<accession>A0AAW1PRF8</accession>
<evidence type="ECO:0000256" key="3">
    <source>
        <dbReference type="ARBA" id="ARBA00006792"/>
    </source>
</evidence>
<keyword evidence="6" id="KW-1133">Transmembrane helix</keyword>
<dbReference type="Pfam" id="PF04418">
    <property type="entry name" value="DUF543"/>
    <property type="match status" value="1"/>
</dbReference>